<reference evidence="4 5" key="2">
    <citation type="submission" date="2017-06" db="EMBL/GenBank/DDBJ databases">
        <authorList>
            <person name="Varghese N."/>
            <person name="Submissions S."/>
        </authorList>
    </citation>
    <scope>NUCLEOTIDE SEQUENCE [LARGE SCALE GENOMIC DNA]</scope>
    <source>
        <strain evidence="4 5">RLD-1</strain>
    </source>
</reference>
<dbReference type="NCBIfam" id="NF011992">
    <property type="entry name" value="PRK15448.1"/>
    <property type="match status" value="1"/>
</dbReference>
<dbReference type="Proteomes" id="UP000198309">
    <property type="component" value="Unassembled WGS sequence"/>
</dbReference>
<evidence type="ECO:0000313" key="4">
    <source>
        <dbReference type="EMBL" id="SNS42616.1"/>
    </source>
</evidence>
<evidence type="ECO:0000313" key="5">
    <source>
        <dbReference type="Proteomes" id="UP000198309"/>
    </source>
</evidence>
<dbReference type="Proteomes" id="UP000199693">
    <property type="component" value="Unassembled WGS sequence"/>
</dbReference>
<evidence type="ECO:0000313" key="6">
    <source>
        <dbReference type="Proteomes" id="UP000199693"/>
    </source>
</evidence>
<proteinExistence type="predicted"/>
<dbReference type="EMBL" id="FZPC01000001">
    <property type="protein sequence ID" value="SNS42616.1"/>
    <property type="molecule type" value="Genomic_DNA"/>
</dbReference>
<keyword evidence="2" id="KW-1283">Bacterial microcompartment</keyword>
<dbReference type="GO" id="GO:0031469">
    <property type="term" value="C:bacterial microcompartment"/>
    <property type="evidence" value="ECO:0007669"/>
    <property type="project" value="UniProtKB-SubCell"/>
</dbReference>
<evidence type="ECO:0000313" key="3">
    <source>
        <dbReference type="EMBL" id="SDI30981.1"/>
    </source>
</evidence>
<protein>
    <submittedName>
        <fullName evidence="3">Ethanolamine utilization protein EutN</fullName>
    </submittedName>
</protein>
<dbReference type="AlphaFoldDB" id="A0A239ED92"/>
<sequence length="95" mass="9953">MKLAIVVGQVVCTVKHPGMGLDRLLLVEMLDRAGQPGGERHVASDSLGAGNGEWVMLASGSAARQALAEERAPIDLCVVGIVDEAVLDGSLLYRK</sequence>
<organism evidence="3 6">
    <name type="scientific">Pseudomonas delhiensis</name>
    <dbReference type="NCBI Taxonomy" id="366289"/>
    <lineage>
        <taxon>Bacteria</taxon>
        <taxon>Pseudomonadati</taxon>
        <taxon>Pseudomonadota</taxon>
        <taxon>Gammaproteobacteria</taxon>
        <taxon>Pseudomonadales</taxon>
        <taxon>Pseudomonadaceae</taxon>
        <taxon>Pseudomonas</taxon>
    </lineage>
</organism>
<name>A0A239ED92_9PSED</name>
<keyword evidence="5" id="KW-1185">Reference proteome</keyword>
<dbReference type="Pfam" id="PF03319">
    <property type="entry name" value="EutN_CcmL"/>
    <property type="match status" value="1"/>
</dbReference>
<dbReference type="InterPro" id="IPR004992">
    <property type="entry name" value="EutN_CcmL"/>
</dbReference>
<comment type="subcellular location">
    <subcellularLocation>
        <location evidence="1">Bacterial microcompartment</location>
    </subcellularLocation>
</comment>
<reference evidence="3 6" key="1">
    <citation type="submission" date="2016-10" db="EMBL/GenBank/DDBJ databases">
        <authorList>
            <person name="de Groot N.N."/>
        </authorList>
    </citation>
    <scope>NUCLEOTIDE SEQUENCE [LARGE SCALE GENOMIC DNA]</scope>
    <source>
        <strain evidence="3 6">CCM 7361</strain>
    </source>
</reference>
<evidence type="ECO:0000256" key="2">
    <source>
        <dbReference type="ARBA" id="ARBA00024446"/>
    </source>
</evidence>
<dbReference type="PANTHER" id="PTHR36539">
    <property type="entry name" value="ETHANOLAMINE UTILIZATION PROTEIN EUTN"/>
    <property type="match status" value="1"/>
</dbReference>
<dbReference type="RefSeq" id="WP_089389803.1">
    <property type="nucleotide sequence ID" value="NZ_FNEC01000004.1"/>
</dbReference>
<dbReference type="Gene3D" id="2.40.50.220">
    <property type="entry name" value="EutN/Ccml"/>
    <property type="match status" value="1"/>
</dbReference>
<gene>
    <name evidence="3" type="ORF">SAMN05216189_10049</name>
    <name evidence="4" type="ORF">SAMN06295949_101362</name>
</gene>
<accession>A0A239ED92</accession>
<dbReference type="EMBL" id="FNEC01000004">
    <property type="protein sequence ID" value="SDI30981.1"/>
    <property type="molecule type" value="Genomic_DNA"/>
</dbReference>
<dbReference type="CDD" id="cd01614">
    <property type="entry name" value="EutN_CcmL"/>
    <property type="match status" value="1"/>
</dbReference>
<dbReference type="SUPFAM" id="SSF159133">
    <property type="entry name" value="EutN/CcmL-like"/>
    <property type="match status" value="1"/>
</dbReference>
<dbReference type="InterPro" id="IPR036677">
    <property type="entry name" value="EutN_CcmL_sf"/>
</dbReference>
<dbReference type="PROSITE" id="PS51932">
    <property type="entry name" value="BMV"/>
    <property type="match status" value="1"/>
</dbReference>
<evidence type="ECO:0000256" key="1">
    <source>
        <dbReference type="ARBA" id="ARBA00024322"/>
    </source>
</evidence>
<dbReference type="PANTHER" id="PTHR36539:SF1">
    <property type="entry name" value="BACTERIAL MICROCOMPARTMENT SHELL VERTEX PROTEIN EUTN"/>
    <property type="match status" value="1"/>
</dbReference>